<keyword evidence="7" id="KW-1185">Reference proteome</keyword>
<dbReference type="OrthoDB" id="765884at2759"/>
<keyword evidence="1" id="KW-0479">Metal-binding</keyword>
<keyword evidence="2" id="KW-0677">Repeat</keyword>
<evidence type="ECO:0000256" key="4">
    <source>
        <dbReference type="ARBA" id="ARBA00022803"/>
    </source>
</evidence>
<dbReference type="InterPro" id="IPR006626">
    <property type="entry name" value="PbH1"/>
</dbReference>
<dbReference type="InterPro" id="IPR039448">
    <property type="entry name" value="Beta_helix"/>
</dbReference>
<dbReference type="Pfam" id="PF13229">
    <property type="entry name" value="Beta_helix"/>
    <property type="match status" value="1"/>
</dbReference>
<dbReference type="InterPro" id="IPR027417">
    <property type="entry name" value="P-loop_NTPase"/>
</dbReference>
<dbReference type="SMART" id="SM00028">
    <property type="entry name" value="TPR"/>
    <property type="match status" value="3"/>
</dbReference>
<dbReference type="Gene3D" id="6.10.140.2220">
    <property type="match status" value="2"/>
</dbReference>
<dbReference type="GO" id="GO:0008270">
    <property type="term" value="F:zinc ion binding"/>
    <property type="evidence" value="ECO:0007669"/>
    <property type="project" value="UniProtKB-KW"/>
</dbReference>
<evidence type="ECO:0000256" key="3">
    <source>
        <dbReference type="ARBA" id="ARBA00022771"/>
    </source>
</evidence>
<dbReference type="Gene3D" id="3.40.50.300">
    <property type="entry name" value="P-loop containing nucleotide triphosphate hydrolases"/>
    <property type="match status" value="1"/>
</dbReference>
<dbReference type="Gene3D" id="2.160.20.10">
    <property type="entry name" value="Single-stranded right-handed beta-helix, Pectin lyase-like"/>
    <property type="match status" value="1"/>
</dbReference>
<reference evidence="6" key="1">
    <citation type="submission" date="2020-04" db="EMBL/GenBank/DDBJ databases">
        <authorList>
            <person name="Alioto T."/>
            <person name="Alioto T."/>
            <person name="Gomez Garrido J."/>
        </authorList>
    </citation>
    <scope>NUCLEOTIDE SEQUENCE</scope>
    <source>
        <strain evidence="6">A484AB</strain>
    </source>
</reference>
<protein>
    <submittedName>
        <fullName evidence="6">Small glutamine-rich tetratricopeptide repeat-containing alpha</fullName>
    </submittedName>
</protein>
<evidence type="ECO:0000256" key="1">
    <source>
        <dbReference type="ARBA" id="ARBA00022723"/>
    </source>
</evidence>
<sequence length="1289" mass="146956">MEICDLRHRQTLTEETVDRLKLEHVSTVQDVEKIKIEVDKIAISDDEIPYVFHAPRKNPWFGGRVSELEDLASLLRLDDASQPKVNIAAVCALGGVGKTSLATEFAQQRKDYYTGGVYWFSGEDDNTFENSVYDVSSRLRIQRDSFEHTFSATLAMISRTKNPWLIVLDNMDQLSLSANIVKLVSGPWQHEGKKFLFRRVAIVHHEEVHIVAEKLVQQLGGLPLALEQAGAYIKSLPCTISQYLELYDSQRLRLLNRQKATPVSVYDSPERLAVRTTWHLNFEHIKQTVDDGKAAIRFLYASAFLNPNEIQKNIINVGEPPVEDGEFSECVKTTLGRQQVLKLLTDFSLFKETLSSNLSVHHLVQEVIQDNLNQEEELRSINDAICMLHYAFRKCPSPDELLSSEREGRASIIFGNQSRFYKWHKLCLHSYDLVRHLKRMIKQSNVDIAKIFQPETARIVCECAIHLSANSKHDEAKEVANFANDILNLSNRQLPASSLFPHIIPLPELVRRHIQYSCNAPATSKKAECRDGVEMPIHPVTPEQIDEMRLRGNDLFKKCFYNDALKIYSDAIDTSKNTTFFEVRLLSNRASVYLKLGKYDEALQDAEDYILQRPKCWRGYARKALALVEMKNMPDACVAASIAFYYKRNVFRDFEPFRRKFGSSMEKRLFVCRNTSDLSAALWNVRNSFIWQNLSGNSKDLPVIILENGDYFVSPHTIDPVLFNRKDELPIGNCILVGSDGECLVTIDDNYDVVVGLFFSAYNIRFHCRFSNCHFLLDSVVKLTHCSFTSSNDTHASFSSCGKLKVDFCKFYNCIRGGLLVEGDAEITNSEFYDDAVPLEVRRGGRLVVRKSKLYGNKQGLRIGEHAKECVVEDCELYDNMKNGIIVTNCASDVLLKGNRIYDNDRCGIIVVENSNVSILENEILRNTKWGILIDDLSQAVVKKNKIKHNQCGGIGFMRSSVEKSVIEYNDISFNSGPGIHNLEYSAKDRKNKLQDNKEVINQPKAEGEVKVCYCCKKPNATLRKCGNCFTAQYCGKQCQKSDWRNHKEICNYLIPVEGSVIEHSHISLNSGSRINKEGLLPTKCRENKLQDNKEVRNQPTAQSEAKLCYYCKKPETNLKKCTYCFTAQYCGKQCQKSDWNNHKKLCYCLLSNGSIVLNYVQESRMRVYLSPNDFKYTNYKAMRGAGLQPVGPKYCPPPNTTTWFIVKMSAVPVLKGKDFDTSVVRLYDRSLKIDGSLIGADQIYDLVWQHGAMGQAVTCCKKLFMWVKGPEDGKIRVFINEFPSYQYW</sequence>
<dbReference type="Pfam" id="PF01753">
    <property type="entry name" value="zf-MYND"/>
    <property type="match status" value="2"/>
</dbReference>
<dbReference type="InterPro" id="IPR019734">
    <property type="entry name" value="TPR_rpt"/>
</dbReference>
<dbReference type="InterPro" id="IPR011050">
    <property type="entry name" value="Pectin_lyase_fold/virulence"/>
</dbReference>
<evidence type="ECO:0000313" key="6">
    <source>
        <dbReference type="EMBL" id="CAB4033527.1"/>
    </source>
</evidence>
<keyword evidence="3" id="KW-0863">Zinc-finger</keyword>
<proteinExistence type="predicted"/>
<keyword evidence="5" id="KW-0862">Zinc</keyword>
<dbReference type="Proteomes" id="UP001152795">
    <property type="component" value="Unassembled WGS sequence"/>
</dbReference>
<dbReference type="SUPFAM" id="SSF48452">
    <property type="entry name" value="TPR-like"/>
    <property type="match status" value="1"/>
</dbReference>
<dbReference type="PROSITE" id="PS01360">
    <property type="entry name" value="ZF_MYND_1"/>
    <property type="match status" value="2"/>
</dbReference>
<dbReference type="SUPFAM" id="SSF144232">
    <property type="entry name" value="HIT/MYND zinc finger-like"/>
    <property type="match status" value="2"/>
</dbReference>
<keyword evidence="4" id="KW-0802">TPR repeat</keyword>
<dbReference type="InterPro" id="IPR056681">
    <property type="entry name" value="DUF7779"/>
</dbReference>
<dbReference type="SUPFAM" id="SSF52540">
    <property type="entry name" value="P-loop containing nucleoside triphosphate hydrolases"/>
    <property type="match status" value="1"/>
</dbReference>
<dbReference type="GO" id="GO:0051879">
    <property type="term" value="F:Hsp90 protein binding"/>
    <property type="evidence" value="ECO:0007669"/>
    <property type="project" value="TreeGrafter"/>
</dbReference>
<dbReference type="InterPro" id="IPR012334">
    <property type="entry name" value="Pectin_lyas_fold"/>
</dbReference>
<gene>
    <name evidence="6" type="ORF">PACLA_8A038726</name>
</gene>
<dbReference type="SMART" id="SM00710">
    <property type="entry name" value="PbH1"/>
    <property type="match status" value="7"/>
</dbReference>
<evidence type="ECO:0000256" key="5">
    <source>
        <dbReference type="ARBA" id="ARBA00022833"/>
    </source>
</evidence>
<dbReference type="InterPro" id="IPR011990">
    <property type="entry name" value="TPR-like_helical_dom_sf"/>
</dbReference>
<comment type="caution">
    <text evidence="6">The sequence shown here is derived from an EMBL/GenBank/DDBJ whole genome shotgun (WGS) entry which is preliminary data.</text>
</comment>
<dbReference type="PANTHER" id="PTHR22904:SF523">
    <property type="entry name" value="STRESS-INDUCED-PHOSPHOPROTEIN 1"/>
    <property type="match status" value="1"/>
</dbReference>
<organism evidence="6 7">
    <name type="scientific">Paramuricea clavata</name>
    <name type="common">Red gorgonian</name>
    <name type="synonym">Violescent sea-whip</name>
    <dbReference type="NCBI Taxonomy" id="317549"/>
    <lineage>
        <taxon>Eukaryota</taxon>
        <taxon>Metazoa</taxon>
        <taxon>Cnidaria</taxon>
        <taxon>Anthozoa</taxon>
        <taxon>Octocorallia</taxon>
        <taxon>Malacalcyonacea</taxon>
        <taxon>Plexauridae</taxon>
        <taxon>Paramuricea</taxon>
    </lineage>
</organism>
<dbReference type="Gene3D" id="1.25.40.10">
    <property type="entry name" value="Tetratricopeptide repeat domain"/>
    <property type="match status" value="1"/>
</dbReference>
<dbReference type="InterPro" id="IPR002893">
    <property type="entry name" value="Znf_MYND"/>
</dbReference>
<dbReference type="PROSITE" id="PS50865">
    <property type="entry name" value="ZF_MYND_2"/>
    <property type="match status" value="2"/>
</dbReference>
<evidence type="ECO:0000313" key="7">
    <source>
        <dbReference type="Proteomes" id="UP001152795"/>
    </source>
</evidence>
<dbReference type="PANTHER" id="PTHR22904">
    <property type="entry name" value="TPR REPEAT CONTAINING PROTEIN"/>
    <property type="match status" value="1"/>
</dbReference>
<accession>A0A7D9LIT9</accession>
<evidence type="ECO:0000256" key="2">
    <source>
        <dbReference type="ARBA" id="ARBA00022737"/>
    </source>
</evidence>
<dbReference type="Pfam" id="PF25000">
    <property type="entry name" value="DUF7779"/>
    <property type="match status" value="1"/>
</dbReference>
<dbReference type="EMBL" id="CACRXK020019329">
    <property type="protein sequence ID" value="CAB4033527.1"/>
    <property type="molecule type" value="Genomic_DNA"/>
</dbReference>
<dbReference type="SUPFAM" id="SSF51126">
    <property type="entry name" value="Pectin lyase-like"/>
    <property type="match status" value="1"/>
</dbReference>
<name>A0A7D9LIT9_PARCT</name>